<keyword evidence="2" id="KW-0812">Transmembrane</keyword>
<keyword evidence="2" id="KW-1133">Transmembrane helix</keyword>
<dbReference type="Proteomes" id="UP000219947">
    <property type="component" value="Unassembled WGS sequence"/>
</dbReference>
<evidence type="ECO:0000313" key="3">
    <source>
        <dbReference type="EMBL" id="PEN17373.1"/>
    </source>
</evidence>
<keyword evidence="4" id="KW-1185">Reference proteome</keyword>
<dbReference type="AlphaFoldDB" id="A0A2A8D9B2"/>
<name>A0A2A8D9B2_9MICC</name>
<keyword evidence="1" id="KW-0175">Coiled coil</keyword>
<evidence type="ECO:0000256" key="2">
    <source>
        <dbReference type="SAM" id="Phobius"/>
    </source>
</evidence>
<organism evidence="3 4">
    <name type="scientific">Rothia dentocariosa</name>
    <dbReference type="NCBI Taxonomy" id="2047"/>
    <lineage>
        <taxon>Bacteria</taxon>
        <taxon>Bacillati</taxon>
        <taxon>Actinomycetota</taxon>
        <taxon>Actinomycetes</taxon>
        <taxon>Micrococcales</taxon>
        <taxon>Micrococcaceae</taxon>
        <taxon>Rothia</taxon>
    </lineage>
</organism>
<proteinExistence type="predicted"/>
<protein>
    <recommendedName>
        <fullName evidence="5">Pentapeptide repeat-containing protein</fullName>
    </recommendedName>
</protein>
<keyword evidence="2" id="KW-0472">Membrane</keyword>
<comment type="caution">
    <text evidence="3">The sequence shown here is derived from an EMBL/GenBank/DDBJ whole genome shotgun (WGS) entry which is preliminary data.</text>
</comment>
<evidence type="ECO:0000256" key="1">
    <source>
        <dbReference type="SAM" id="Coils"/>
    </source>
</evidence>
<feature type="transmembrane region" description="Helical" evidence="2">
    <location>
        <begin position="77"/>
        <end position="95"/>
    </location>
</feature>
<feature type="transmembrane region" description="Helical" evidence="2">
    <location>
        <begin position="29"/>
        <end position="49"/>
    </location>
</feature>
<sequence>MKSKKQFYTEYQPEENPRLHKAWSWAKRWWLPIAIVLITSVGLVCALSIPQKVFQTPANPDDKSASVLLAQSNLRLAFLYITGGAIAVLGLIETFRRNNNEKLKNNRDHLRQILATRRERYTKAVEQLSDEKAPIRMGGVYTLVGLVDEWLGEENLSKKDRIKEGQVIINNLCAYIRSPFILATQYKELSQDAPTIDGFYKNNHHDFYSDKAKLNSEADIRLSIIKEIHERIQDSNEIWSVFEYDFSGSIFFYPIDFSYSIYKKILNFRKCIYYGHANFSNSIYHRYALFSESEYYNKVNFDKSTYRNLAVFNGSVYHSLSTFNDSTYNTLVVYSLPSSPSIYHKKSNFSNSIYYSSSIFSKSTYHLEPSFYGSIYYGEANFEESIYYGITGEYLIDYSDSIYHSLATFSKSTYYISVNFGDSLFHNGVRFDRSIYHEEVSFIGSIFQYTAIFNHVNFKNYSPLFFYRSIVDTHITLFENKNNNFTVENGRGYPIQVNQEKIPLGCKFLTLEQKINIDKKFQDIEKTLEHKENNFEHTLSRMHVELHNLRSRAIVVPFKSSHINDNTSCA</sequence>
<dbReference type="RefSeq" id="WP_098042502.1">
    <property type="nucleotide sequence ID" value="NZ_JAOVAQ010000011.1"/>
</dbReference>
<accession>A0A2A8D9B2</accession>
<evidence type="ECO:0000313" key="4">
    <source>
        <dbReference type="Proteomes" id="UP000219947"/>
    </source>
</evidence>
<reference evidence="3" key="1">
    <citation type="submission" date="2017-10" db="EMBL/GenBank/DDBJ databases">
        <title>Kefir isolates.</title>
        <authorList>
            <person name="Kim Y."/>
            <person name="Blasche S."/>
        </authorList>
    </citation>
    <scope>NUCLEOTIDE SEQUENCE [LARGE SCALE GENOMIC DNA]</scope>
    <source>
        <strain evidence="3">OG2-2</strain>
    </source>
</reference>
<evidence type="ECO:0008006" key="5">
    <source>
        <dbReference type="Google" id="ProtNLM"/>
    </source>
</evidence>
<feature type="coiled-coil region" evidence="1">
    <location>
        <begin position="100"/>
        <end position="131"/>
    </location>
</feature>
<dbReference type="EMBL" id="PDEV01000001">
    <property type="protein sequence ID" value="PEN17373.1"/>
    <property type="molecule type" value="Genomic_DNA"/>
</dbReference>
<gene>
    <name evidence="3" type="ORF">CRM92_05065</name>
</gene>